<keyword evidence="4" id="KW-0732">Signal</keyword>
<dbReference type="CDD" id="cd11019">
    <property type="entry name" value="OsENODL1_like"/>
    <property type="match status" value="1"/>
</dbReference>
<dbReference type="PANTHER" id="PTHR33021">
    <property type="entry name" value="BLUE COPPER PROTEIN"/>
    <property type="match status" value="1"/>
</dbReference>
<comment type="similarity">
    <text evidence="9">Belongs to the early nodulin-like (ENODL) family.</text>
</comment>
<dbReference type="GO" id="GO:0009055">
    <property type="term" value="F:electron transfer activity"/>
    <property type="evidence" value="ECO:0007669"/>
    <property type="project" value="InterPro"/>
</dbReference>
<evidence type="ECO:0000313" key="12">
    <source>
        <dbReference type="EMBL" id="KAJ7963054.1"/>
    </source>
</evidence>
<feature type="transmembrane region" description="Helical" evidence="10">
    <location>
        <begin position="148"/>
        <end position="170"/>
    </location>
</feature>
<keyword evidence="7" id="KW-0325">Glycoprotein</keyword>
<keyword evidence="2" id="KW-1003">Cell membrane</keyword>
<evidence type="ECO:0000313" key="13">
    <source>
        <dbReference type="Proteomes" id="UP001163823"/>
    </source>
</evidence>
<evidence type="ECO:0000256" key="4">
    <source>
        <dbReference type="ARBA" id="ARBA00022729"/>
    </source>
</evidence>
<dbReference type="Proteomes" id="UP001163823">
    <property type="component" value="Chromosome 7"/>
</dbReference>
<dbReference type="EMBL" id="JARAOO010000007">
    <property type="protein sequence ID" value="KAJ7963054.1"/>
    <property type="molecule type" value="Genomic_DNA"/>
</dbReference>
<evidence type="ECO:0000256" key="5">
    <source>
        <dbReference type="ARBA" id="ARBA00023136"/>
    </source>
</evidence>
<dbReference type="InterPro" id="IPR008972">
    <property type="entry name" value="Cupredoxin"/>
</dbReference>
<dbReference type="PROSITE" id="PS51485">
    <property type="entry name" value="PHYTOCYANIN"/>
    <property type="match status" value="1"/>
</dbReference>
<keyword evidence="10" id="KW-1133">Transmembrane helix</keyword>
<protein>
    <submittedName>
        <fullName evidence="12">Early nodulin-like protein 1-like</fullName>
    </submittedName>
</protein>
<feature type="domain" description="Phytocyanin" evidence="11">
    <location>
        <begin position="15"/>
        <end position="117"/>
    </location>
</feature>
<dbReference type="KEGG" id="qsa:O6P43_018196"/>
<comment type="subcellular location">
    <subcellularLocation>
        <location evidence="1">Cell membrane</location>
        <topology evidence="1">Lipid-anchor</topology>
        <topology evidence="1">GPI-anchor</topology>
    </subcellularLocation>
</comment>
<sequence length="173" mass="18969">MVVLATKTTSVEATREFKVGDDLGWQQPDPNNTAMYSQWAERNRFQIGDSLSFEYKNDSVLLVNKWGYYHCNTSNPITNLNDGNSSFKLDRSGPFYFISGALDHCKNGQRLLVEVMSPHLISHSPPSISVPPESFSVSPPAPAPSSGVSVSVILSSVLMALFATFVVLLWSAP</sequence>
<evidence type="ECO:0000256" key="8">
    <source>
        <dbReference type="ARBA" id="ARBA00023288"/>
    </source>
</evidence>
<evidence type="ECO:0000256" key="9">
    <source>
        <dbReference type="ARBA" id="ARBA00035011"/>
    </source>
</evidence>
<proteinExistence type="inferred from homology"/>
<keyword evidence="3" id="KW-0336">GPI-anchor</keyword>
<evidence type="ECO:0000256" key="10">
    <source>
        <dbReference type="SAM" id="Phobius"/>
    </source>
</evidence>
<evidence type="ECO:0000259" key="11">
    <source>
        <dbReference type="PROSITE" id="PS51485"/>
    </source>
</evidence>
<gene>
    <name evidence="12" type="ORF">O6P43_018196</name>
</gene>
<reference evidence="12" key="1">
    <citation type="journal article" date="2023" name="Science">
        <title>Elucidation of the pathway for biosynthesis of saponin adjuvants from the soapbark tree.</title>
        <authorList>
            <person name="Reed J."/>
            <person name="Orme A."/>
            <person name="El-Demerdash A."/>
            <person name="Owen C."/>
            <person name="Martin L.B.B."/>
            <person name="Misra R.C."/>
            <person name="Kikuchi S."/>
            <person name="Rejzek M."/>
            <person name="Martin A.C."/>
            <person name="Harkess A."/>
            <person name="Leebens-Mack J."/>
            <person name="Louveau T."/>
            <person name="Stephenson M.J."/>
            <person name="Osbourn A."/>
        </authorList>
    </citation>
    <scope>NUCLEOTIDE SEQUENCE</scope>
    <source>
        <strain evidence="12">S10</strain>
    </source>
</reference>
<dbReference type="InterPro" id="IPR039391">
    <property type="entry name" value="Phytocyanin-like"/>
</dbReference>
<dbReference type="PANTHER" id="PTHR33021:SF234">
    <property type="entry name" value="EARLY NODULIN-LIKE PROTEIN 7"/>
    <property type="match status" value="1"/>
</dbReference>
<name>A0AAD7LRK8_QUISA</name>
<evidence type="ECO:0000256" key="2">
    <source>
        <dbReference type="ARBA" id="ARBA00022475"/>
    </source>
</evidence>
<evidence type="ECO:0000256" key="1">
    <source>
        <dbReference type="ARBA" id="ARBA00004609"/>
    </source>
</evidence>
<keyword evidence="5 10" id="KW-0472">Membrane</keyword>
<keyword evidence="13" id="KW-1185">Reference proteome</keyword>
<evidence type="ECO:0000256" key="3">
    <source>
        <dbReference type="ARBA" id="ARBA00022622"/>
    </source>
</evidence>
<dbReference type="Pfam" id="PF02298">
    <property type="entry name" value="Cu_bind_like"/>
    <property type="match status" value="1"/>
</dbReference>
<keyword evidence="10" id="KW-0812">Transmembrane</keyword>
<dbReference type="InterPro" id="IPR041846">
    <property type="entry name" value="ENL_dom"/>
</dbReference>
<evidence type="ECO:0000256" key="6">
    <source>
        <dbReference type="ARBA" id="ARBA00023157"/>
    </source>
</evidence>
<comment type="caution">
    <text evidence="12">The sequence shown here is derived from an EMBL/GenBank/DDBJ whole genome shotgun (WGS) entry which is preliminary data.</text>
</comment>
<dbReference type="GO" id="GO:0005886">
    <property type="term" value="C:plasma membrane"/>
    <property type="evidence" value="ECO:0007669"/>
    <property type="project" value="UniProtKB-SubCell"/>
</dbReference>
<dbReference type="AlphaFoldDB" id="A0AAD7LRK8"/>
<accession>A0AAD7LRK8</accession>
<organism evidence="12 13">
    <name type="scientific">Quillaja saponaria</name>
    <name type="common">Soap bark tree</name>
    <dbReference type="NCBI Taxonomy" id="32244"/>
    <lineage>
        <taxon>Eukaryota</taxon>
        <taxon>Viridiplantae</taxon>
        <taxon>Streptophyta</taxon>
        <taxon>Embryophyta</taxon>
        <taxon>Tracheophyta</taxon>
        <taxon>Spermatophyta</taxon>
        <taxon>Magnoliopsida</taxon>
        <taxon>eudicotyledons</taxon>
        <taxon>Gunneridae</taxon>
        <taxon>Pentapetalae</taxon>
        <taxon>rosids</taxon>
        <taxon>fabids</taxon>
        <taxon>Fabales</taxon>
        <taxon>Quillajaceae</taxon>
        <taxon>Quillaja</taxon>
    </lineage>
</organism>
<dbReference type="FunFam" id="2.60.40.420:FF:000010">
    <property type="entry name" value="Early nodulin-like protein 1"/>
    <property type="match status" value="1"/>
</dbReference>
<dbReference type="InterPro" id="IPR003245">
    <property type="entry name" value="Phytocyanin_dom"/>
</dbReference>
<evidence type="ECO:0000256" key="7">
    <source>
        <dbReference type="ARBA" id="ARBA00023180"/>
    </source>
</evidence>
<keyword evidence="6" id="KW-1015">Disulfide bond</keyword>
<dbReference type="SUPFAM" id="SSF49503">
    <property type="entry name" value="Cupredoxins"/>
    <property type="match status" value="1"/>
</dbReference>
<keyword evidence="8" id="KW-0449">Lipoprotein</keyword>
<dbReference type="GO" id="GO:0098552">
    <property type="term" value="C:side of membrane"/>
    <property type="evidence" value="ECO:0007669"/>
    <property type="project" value="UniProtKB-KW"/>
</dbReference>
<dbReference type="Gene3D" id="2.60.40.420">
    <property type="entry name" value="Cupredoxins - blue copper proteins"/>
    <property type="match status" value="1"/>
</dbReference>